<dbReference type="AlphaFoldDB" id="A0A1I8PYQ9"/>
<protein>
    <submittedName>
        <fullName evidence="2">Uncharacterized protein</fullName>
    </submittedName>
</protein>
<gene>
    <name evidence="2" type="primary">106093850</name>
</gene>
<feature type="region of interest" description="Disordered" evidence="1">
    <location>
        <begin position="157"/>
        <end position="241"/>
    </location>
</feature>
<evidence type="ECO:0000313" key="2">
    <source>
        <dbReference type="EnsemblMetazoa" id="SCAU012288-PA"/>
    </source>
</evidence>
<dbReference type="Proteomes" id="UP000095300">
    <property type="component" value="Unassembled WGS sequence"/>
</dbReference>
<dbReference type="VEuPathDB" id="VectorBase:SCAU012288"/>
<organism evidence="2 3">
    <name type="scientific">Stomoxys calcitrans</name>
    <name type="common">Stable fly</name>
    <name type="synonym">Conops calcitrans</name>
    <dbReference type="NCBI Taxonomy" id="35570"/>
    <lineage>
        <taxon>Eukaryota</taxon>
        <taxon>Metazoa</taxon>
        <taxon>Ecdysozoa</taxon>
        <taxon>Arthropoda</taxon>
        <taxon>Hexapoda</taxon>
        <taxon>Insecta</taxon>
        <taxon>Pterygota</taxon>
        <taxon>Neoptera</taxon>
        <taxon>Endopterygota</taxon>
        <taxon>Diptera</taxon>
        <taxon>Brachycera</taxon>
        <taxon>Muscomorpha</taxon>
        <taxon>Muscoidea</taxon>
        <taxon>Muscidae</taxon>
        <taxon>Stomoxys</taxon>
    </lineage>
</organism>
<accession>A0A1I8PYQ9</accession>
<feature type="compositionally biased region" description="Basic residues" evidence="1">
    <location>
        <begin position="223"/>
        <end position="238"/>
    </location>
</feature>
<proteinExistence type="predicted"/>
<evidence type="ECO:0000313" key="3">
    <source>
        <dbReference type="Proteomes" id="UP000095300"/>
    </source>
</evidence>
<name>A0A1I8PYQ9_STOCA</name>
<evidence type="ECO:0000256" key="1">
    <source>
        <dbReference type="SAM" id="MobiDB-lite"/>
    </source>
</evidence>
<feature type="compositionally biased region" description="Gly residues" evidence="1">
    <location>
        <begin position="188"/>
        <end position="197"/>
    </location>
</feature>
<feature type="region of interest" description="Disordered" evidence="1">
    <location>
        <begin position="44"/>
        <end position="63"/>
    </location>
</feature>
<sequence>MNSIDLICSQDSIANHTPIRCQSPSPSTSPQHVALHVPEENAVPSTTSVCATSQGDEGATTSPNRTQIKCATVTMMLANRITRNAWSVEDEHFFESNHMNVWQTLEFLSGITLRKRYNYEGYNDNNNSILALAPSWRRDSFVEKNVDPTIDEATRRKSACLGSSSPGSGKYAGTSGNDNETMHKNSHGFGGSGGGFVNGPSAGRKRTKQKDRKSTQRHQTGNSRKRSHKSQSHRRKLPKPTVLIKELDMEFALSPTDYADLIKCT</sequence>
<keyword evidence="3" id="KW-1185">Reference proteome</keyword>
<dbReference type="EnsemblMetazoa" id="SCAU012288-RA">
    <property type="protein sequence ID" value="SCAU012288-PA"/>
    <property type="gene ID" value="SCAU012288"/>
</dbReference>
<reference evidence="2" key="1">
    <citation type="submission" date="2020-05" db="UniProtKB">
        <authorList>
            <consortium name="EnsemblMetazoa"/>
        </authorList>
    </citation>
    <scope>IDENTIFICATION</scope>
    <source>
        <strain evidence="2">USDA</strain>
    </source>
</reference>